<feature type="region of interest" description="Disordered" evidence="1">
    <location>
        <begin position="105"/>
        <end position="128"/>
    </location>
</feature>
<name>A0A4C1SMP5_EUMVA</name>
<dbReference type="Proteomes" id="UP000299102">
    <property type="component" value="Unassembled WGS sequence"/>
</dbReference>
<evidence type="ECO:0000313" key="2">
    <source>
        <dbReference type="EMBL" id="GBP02430.1"/>
    </source>
</evidence>
<reference evidence="2 3" key="1">
    <citation type="journal article" date="2019" name="Commun. Biol.">
        <title>The bagworm genome reveals a unique fibroin gene that provides high tensile strength.</title>
        <authorList>
            <person name="Kono N."/>
            <person name="Nakamura H."/>
            <person name="Ohtoshi R."/>
            <person name="Tomita M."/>
            <person name="Numata K."/>
            <person name="Arakawa K."/>
        </authorList>
    </citation>
    <scope>NUCLEOTIDE SEQUENCE [LARGE SCALE GENOMIC DNA]</scope>
</reference>
<gene>
    <name evidence="2" type="ORF">EVAR_70734_1</name>
</gene>
<dbReference type="EMBL" id="BGZK01003546">
    <property type="protein sequence ID" value="GBP02430.1"/>
    <property type="molecule type" value="Genomic_DNA"/>
</dbReference>
<comment type="caution">
    <text evidence="2">The sequence shown here is derived from an EMBL/GenBank/DDBJ whole genome shotgun (WGS) entry which is preliminary data.</text>
</comment>
<evidence type="ECO:0000256" key="1">
    <source>
        <dbReference type="SAM" id="MobiDB-lite"/>
    </source>
</evidence>
<organism evidence="2 3">
    <name type="scientific">Eumeta variegata</name>
    <name type="common">Bagworm moth</name>
    <name type="synonym">Eumeta japonica</name>
    <dbReference type="NCBI Taxonomy" id="151549"/>
    <lineage>
        <taxon>Eukaryota</taxon>
        <taxon>Metazoa</taxon>
        <taxon>Ecdysozoa</taxon>
        <taxon>Arthropoda</taxon>
        <taxon>Hexapoda</taxon>
        <taxon>Insecta</taxon>
        <taxon>Pterygota</taxon>
        <taxon>Neoptera</taxon>
        <taxon>Endopterygota</taxon>
        <taxon>Lepidoptera</taxon>
        <taxon>Glossata</taxon>
        <taxon>Ditrysia</taxon>
        <taxon>Tineoidea</taxon>
        <taxon>Psychidae</taxon>
        <taxon>Oiketicinae</taxon>
        <taxon>Eumeta</taxon>
    </lineage>
</organism>
<proteinExistence type="predicted"/>
<keyword evidence="3" id="KW-1185">Reference proteome</keyword>
<dbReference type="AlphaFoldDB" id="A0A4C1SMP5"/>
<sequence>MESCSRNDRKLGFKRGQCLRWPATLANRALPSVPIDQCIKGSDRYVVVQWHVTKRLPLLFTAANSIRTHASLRELPHAFHHHNALNEETFCTAHRRDLTLRSPRNARGPAALARGRQDATAALPAADI</sequence>
<protein>
    <submittedName>
        <fullName evidence="2">Uncharacterized protein</fullName>
    </submittedName>
</protein>
<accession>A0A4C1SMP5</accession>
<evidence type="ECO:0000313" key="3">
    <source>
        <dbReference type="Proteomes" id="UP000299102"/>
    </source>
</evidence>